<proteinExistence type="predicted"/>
<feature type="compositionally biased region" description="Polar residues" evidence="1">
    <location>
        <begin position="1"/>
        <end position="15"/>
    </location>
</feature>
<evidence type="ECO:0000313" key="3">
    <source>
        <dbReference type="Proteomes" id="UP000290289"/>
    </source>
</evidence>
<keyword evidence="3" id="KW-1185">Reference proteome</keyword>
<feature type="region of interest" description="Disordered" evidence="1">
    <location>
        <begin position="1"/>
        <end position="29"/>
    </location>
</feature>
<feature type="region of interest" description="Disordered" evidence="1">
    <location>
        <begin position="54"/>
        <end position="82"/>
    </location>
</feature>
<protein>
    <submittedName>
        <fullName evidence="2">Uncharacterized protein</fullName>
    </submittedName>
</protein>
<comment type="caution">
    <text evidence="2">The sequence shown here is derived from an EMBL/GenBank/DDBJ whole genome shotgun (WGS) entry which is preliminary data.</text>
</comment>
<gene>
    <name evidence="2" type="ORF">DVH24_022856</name>
</gene>
<evidence type="ECO:0000313" key="2">
    <source>
        <dbReference type="EMBL" id="RXI08712.1"/>
    </source>
</evidence>
<feature type="compositionally biased region" description="Polar residues" evidence="1">
    <location>
        <begin position="70"/>
        <end position="82"/>
    </location>
</feature>
<accession>A0A498KSQ7</accession>
<reference evidence="2 3" key="1">
    <citation type="submission" date="2018-10" db="EMBL/GenBank/DDBJ databases">
        <title>A high-quality apple genome assembly.</title>
        <authorList>
            <person name="Hu J."/>
        </authorList>
    </citation>
    <scope>NUCLEOTIDE SEQUENCE [LARGE SCALE GENOMIC DNA]</scope>
    <source>
        <strain evidence="3">cv. HFTH1</strain>
        <tissue evidence="2">Young leaf</tissue>
    </source>
</reference>
<sequence length="82" mass="8921">MYEANSNLQNGSTQGIHGHSPKFGRSAPKVSMNFHRNSELEGMYEANYNLQNGSTQGIHGHSSKFGRSASKVSVNVHRSSEG</sequence>
<dbReference type="Proteomes" id="UP000290289">
    <property type="component" value="Chromosome 1"/>
</dbReference>
<dbReference type="AlphaFoldDB" id="A0A498KSQ7"/>
<organism evidence="2 3">
    <name type="scientific">Malus domestica</name>
    <name type="common">Apple</name>
    <name type="synonym">Pyrus malus</name>
    <dbReference type="NCBI Taxonomy" id="3750"/>
    <lineage>
        <taxon>Eukaryota</taxon>
        <taxon>Viridiplantae</taxon>
        <taxon>Streptophyta</taxon>
        <taxon>Embryophyta</taxon>
        <taxon>Tracheophyta</taxon>
        <taxon>Spermatophyta</taxon>
        <taxon>Magnoliopsida</taxon>
        <taxon>eudicotyledons</taxon>
        <taxon>Gunneridae</taxon>
        <taxon>Pentapetalae</taxon>
        <taxon>rosids</taxon>
        <taxon>fabids</taxon>
        <taxon>Rosales</taxon>
        <taxon>Rosaceae</taxon>
        <taxon>Amygdaloideae</taxon>
        <taxon>Maleae</taxon>
        <taxon>Malus</taxon>
    </lineage>
</organism>
<dbReference type="EMBL" id="RDQH01000327">
    <property type="protein sequence ID" value="RXI08712.1"/>
    <property type="molecule type" value="Genomic_DNA"/>
</dbReference>
<evidence type="ECO:0000256" key="1">
    <source>
        <dbReference type="SAM" id="MobiDB-lite"/>
    </source>
</evidence>
<name>A0A498KSQ7_MALDO</name>